<accession>A0A9P0Z7D6</accession>
<organism evidence="1 2">
    <name type="scientific">Cuscuta europaea</name>
    <name type="common">European dodder</name>
    <dbReference type="NCBI Taxonomy" id="41803"/>
    <lineage>
        <taxon>Eukaryota</taxon>
        <taxon>Viridiplantae</taxon>
        <taxon>Streptophyta</taxon>
        <taxon>Embryophyta</taxon>
        <taxon>Tracheophyta</taxon>
        <taxon>Spermatophyta</taxon>
        <taxon>Magnoliopsida</taxon>
        <taxon>eudicotyledons</taxon>
        <taxon>Gunneridae</taxon>
        <taxon>Pentapetalae</taxon>
        <taxon>asterids</taxon>
        <taxon>lamiids</taxon>
        <taxon>Solanales</taxon>
        <taxon>Convolvulaceae</taxon>
        <taxon>Cuscuteae</taxon>
        <taxon>Cuscuta</taxon>
        <taxon>Cuscuta subgen. Cuscuta</taxon>
    </lineage>
</organism>
<gene>
    <name evidence="1" type="ORF">CEURO_LOCUS10827</name>
</gene>
<proteinExistence type="predicted"/>
<evidence type="ECO:0000313" key="1">
    <source>
        <dbReference type="EMBL" id="CAH9089265.1"/>
    </source>
</evidence>
<evidence type="ECO:0000313" key="2">
    <source>
        <dbReference type="Proteomes" id="UP001152484"/>
    </source>
</evidence>
<keyword evidence="2" id="KW-1185">Reference proteome</keyword>
<protein>
    <submittedName>
        <fullName evidence="1">Uncharacterized protein</fullName>
    </submittedName>
</protein>
<dbReference type="Proteomes" id="UP001152484">
    <property type="component" value="Unassembled WGS sequence"/>
</dbReference>
<name>A0A9P0Z7D6_CUSEU</name>
<comment type="caution">
    <text evidence="1">The sequence shown here is derived from an EMBL/GenBank/DDBJ whole genome shotgun (WGS) entry which is preliminary data.</text>
</comment>
<sequence length="11" mass="1189">MGDGRRTAVAR</sequence>
<dbReference type="EMBL" id="CAMAPE010000020">
    <property type="protein sequence ID" value="CAH9089265.1"/>
    <property type="molecule type" value="Genomic_DNA"/>
</dbReference>
<reference evidence="1" key="1">
    <citation type="submission" date="2022-07" db="EMBL/GenBank/DDBJ databases">
        <authorList>
            <person name="Macas J."/>
            <person name="Novak P."/>
            <person name="Neumann P."/>
        </authorList>
    </citation>
    <scope>NUCLEOTIDE SEQUENCE</scope>
</reference>